<comment type="pathway">
    <text evidence="9">Protein modification; lipoprotein biosynthesis (signal peptide cleavage).</text>
</comment>
<evidence type="ECO:0000256" key="7">
    <source>
        <dbReference type="ARBA" id="ARBA00022989"/>
    </source>
</evidence>
<dbReference type="Proteomes" id="UP000004105">
    <property type="component" value="Unassembled WGS sequence"/>
</dbReference>
<dbReference type="RefSeq" id="WP_007341450.1">
    <property type="nucleotide sequence ID" value="NZ_GL878494.1"/>
</dbReference>
<dbReference type="HAMAP" id="MF_00161">
    <property type="entry name" value="LspA"/>
    <property type="match status" value="1"/>
</dbReference>
<comment type="subcellular location">
    <subcellularLocation>
        <location evidence="9">Cell membrane</location>
        <topology evidence="9">Multi-pass membrane protein</topology>
    </subcellularLocation>
</comment>
<evidence type="ECO:0000256" key="5">
    <source>
        <dbReference type="ARBA" id="ARBA00022750"/>
    </source>
</evidence>
<dbReference type="PANTHER" id="PTHR33695">
    <property type="entry name" value="LIPOPROTEIN SIGNAL PEPTIDASE"/>
    <property type="match status" value="1"/>
</dbReference>
<evidence type="ECO:0000256" key="11">
    <source>
        <dbReference type="RuleBase" id="RU004181"/>
    </source>
</evidence>
<feature type="transmembrane region" description="Helical" evidence="9">
    <location>
        <begin position="131"/>
        <end position="151"/>
    </location>
</feature>
<dbReference type="GO" id="GO:0004190">
    <property type="term" value="F:aspartic-type endopeptidase activity"/>
    <property type="evidence" value="ECO:0007669"/>
    <property type="project" value="UniProtKB-UniRule"/>
</dbReference>
<protein>
    <recommendedName>
        <fullName evidence="9">Lipoprotein signal peptidase</fullName>
        <ecNumber evidence="9">3.4.23.36</ecNumber>
    </recommendedName>
    <alternativeName>
        <fullName evidence="9">Prolipoprotein signal peptidase</fullName>
    </alternativeName>
    <alternativeName>
        <fullName evidence="9">Signal peptidase II</fullName>
        <shortName evidence="9">SPase II</shortName>
    </alternativeName>
</protein>
<dbReference type="GO" id="GO:0005886">
    <property type="term" value="C:plasma membrane"/>
    <property type="evidence" value="ECO:0007669"/>
    <property type="project" value="UniProtKB-SubCell"/>
</dbReference>
<comment type="caution">
    <text evidence="12">The sequence shown here is derived from an EMBL/GenBank/DDBJ whole genome shotgun (WGS) entry which is preliminary data.</text>
</comment>
<keyword evidence="7 9" id="KW-1133">Transmembrane helix</keyword>
<gene>
    <name evidence="9 12" type="primary">lspA</name>
    <name evidence="12" type="ORF">HMPREF9123_0438</name>
</gene>
<proteinExistence type="inferred from homology"/>
<dbReference type="EMBL" id="AFAY01000007">
    <property type="protein sequence ID" value="EGF11801.1"/>
    <property type="molecule type" value="Genomic_DNA"/>
</dbReference>
<evidence type="ECO:0000256" key="6">
    <source>
        <dbReference type="ARBA" id="ARBA00022801"/>
    </source>
</evidence>
<evidence type="ECO:0000313" key="13">
    <source>
        <dbReference type="Proteomes" id="UP000004105"/>
    </source>
</evidence>
<dbReference type="AlphaFoldDB" id="F2B9R6"/>
<evidence type="ECO:0000313" key="12">
    <source>
        <dbReference type="EMBL" id="EGF11801.1"/>
    </source>
</evidence>
<feature type="transmembrane region" description="Helical" evidence="9">
    <location>
        <begin position="44"/>
        <end position="63"/>
    </location>
</feature>
<dbReference type="PRINTS" id="PR00781">
    <property type="entry name" value="LIPOSIGPTASE"/>
</dbReference>
<keyword evidence="3 9" id="KW-0645">Protease</keyword>
<keyword evidence="4 9" id="KW-0812">Transmembrane</keyword>
<feature type="transmembrane region" description="Helical" evidence="9">
    <location>
        <begin position="93"/>
        <end position="111"/>
    </location>
</feature>
<feature type="transmembrane region" description="Helical" evidence="9">
    <location>
        <begin position="69"/>
        <end position="86"/>
    </location>
</feature>
<comment type="function">
    <text evidence="9 10">This protein specifically catalyzes the removal of signal peptides from prolipoproteins.</text>
</comment>
<dbReference type="OrthoDB" id="9810259at2"/>
<dbReference type="PANTHER" id="PTHR33695:SF1">
    <property type="entry name" value="LIPOPROTEIN SIGNAL PEPTIDASE"/>
    <property type="match status" value="1"/>
</dbReference>
<evidence type="ECO:0000256" key="3">
    <source>
        <dbReference type="ARBA" id="ARBA00022670"/>
    </source>
</evidence>
<dbReference type="STRING" id="267212.GCA_001063965_01333"/>
<dbReference type="NCBIfam" id="TIGR00077">
    <property type="entry name" value="lspA"/>
    <property type="match status" value="1"/>
</dbReference>
<dbReference type="InterPro" id="IPR001872">
    <property type="entry name" value="Peptidase_A8"/>
</dbReference>
<keyword evidence="2 9" id="KW-1003">Cell membrane</keyword>
<dbReference type="PROSITE" id="PS00855">
    <property type="entry name" value="SPASE_II"/>
    <property type="match status" value="1"/>
</dbReference>
<evidence type="ECO:0000256" key="4">
    <source>
        <dbReference type="ARBA" id="ARBA00022692"/>
    </source>
</evidence>
<dbReference type="GO" id="GO:0006508">
    <property type="term" value="P:proteolysis"/>
    <property type="evidence" value="ECO:0007669"/>
    <property type="project" value="UniProtKB-KW"/>
</dbReference>
<name>F2B9R6_9NEIS</name>
<keyword evidence="8 9" id="KW-0472">Membrane</keyword>
<evidence type="ECO:0000256" key="2">
    <source>
        <dbReference type="ARBA" id="ARBA00022475"/>
    </source>
</evidence>
<comment type="catalytic activity">
    <reaction evidence="9 10">
        <text>Release of signal peptides from bacterial membrane prolipoproteins. Hydrolyzes -Xaa-Yaa-Zaa-|-(S,diacylglyceryl)Cys-, in which Xaa is hydrophobic (preferably Leu), and Yaa (Ala or Ser) and Zaa (Gly or Ala) have small, neutral side chains.</text>
        <dbReference type="EC" id="3.4.23.36"/>
    </reaction>
</comment>
<evidence type="ECO:0000256" key="1">
    <source>
        <dbReference type="ARBA" id="ARBA00006139"/>
    </source>
</evidence>
<evidence type="ECO:0000256" key="9">
    <source>
        <dbReference type="HAMAP-Rule" id="MF_00161"/>
    </source>
</evidence>
<keyword evidence="6 9" id="KW-0378">Hydrolase</keyword>
<dbReference type="HOGENOM" id="CLU_083252_4_0_4"/>
<sequence length="171" mass="18715">MRNTPSTLRYWLLSAAAVVLDQISKYAVLARFEDFERLPVVSGFFDLTLVYNTGAAFSFLASAGGWQKYFFVALAAVISVWLVRAVRKGEFGALGSWGAAMVVGGALGNVIDRFVHGKVVDFLLFYGETWSYPAFNVADSFICVGAALLVLDSFTHKKHGRPSENTQKEAS</sequence>
<feature type="active site" evidence="9">
    <location>
        <position position="121"/>
    </location>
</feature>
<dbReference type="UniPathway" id="UPA00665"/>
<dbReference type="EC" id="3.4.23.36" evidence="9"/>
<dbReference type="Pfam" id="PF01252">
    <property type="entry name" value="Peptidase_A8"/>
    <property type="match status" value="1"/>
</dbReference>
<accession>F2B9R6</accession>
<organism evidence="12 13">
    <name type="scientific">Neisseria bacilliformis ATCC BAA-1200</name>
    <dbReference type="NCBI Taxonomy" id="888742"/>
    <lineage>
        <taxon>Bacteria</taxon>
        <taxon>Pseudomonadati</taxon>
        <taxon>Pseudomonadota</taxon>
        <taxon>Betaproteobacteria</taxon>
        <taxon>Neisseriales</taxon>
        <taxon>Neisseriaceae</taxon>
        <taxon>Neisseria</taxon>
    </lineage>
</organism>
<evidence type="ECO:0000256" key="8">
    <source>
        <dbReference type="ARBA" id="ARBA00023136"/>
    </source>
</evidence>
<comment type="similarity">
    <text evidence="1 9 11">Belongs to the peptidase A8 family.</text>
</comment>
<feature type="active site" evidence="9">
    <location>
        <position position="139"/>
    </location>
</feature>
<keyword evidence="13" id="KW-1185">Reference proteome</keyword>
<keyword evidence="5 9" id="KW-0064">Aspartyl protease</keyword>
<evidence type="ECO:0000256" key="10">
    <source>
        <dbReference type="RuleBase" id="RU000594"/>
    </source>
</evidence>
<reference evidence="12 13" key="1">
    <citation type="submission" date="2011-02" db="EMBL/GenBank/DDBJ databases">
        <authorList>
            <person name="Muzny D."/>
            <person name="Qin X."/>
            <person name="Deng J."/>
            <person name="Jiang H."/>
            <person name="Liu Y."/>
            <person name="Qu J."/>
            <person name="Song X.-Z."/>
            <person name="Zhang L."/>
            <person name="Thornton R."/>
            <person name="Coyle M."/>
            <person name="Francisco L."/>
            <person name="Jackson L."/>
            <person name="Javaid M."/>
            <person name="Korchina V."/>
            <person name="Kovar C."/>
            <person name="Mata R."/>
            <person name="Mathew T."/>
            <person name="Ngo R."/>
            <person name="Nguyen L."/>
            <person name="Nguyen N."/>
            <person name="Okwuonu G."/>
            <person name="Ongeri F."/>
            <person name="Pham C."/>
            <person name="Simmons D."/>
            <person name="Wilczek-Boney K."/>
            <person name="Hale W."/>
            <person name="Jakkamsetti A."/>
            <person name="Pham P."/>
            <person name="Ruth R."/>
            <person name="San Lucas F."/>
            <person name="Warren J."/>
            <person name="Zhang J."/>
            <person name="Zhao Z."/>
            <person name="Zhou C."/>
            <person name="Zhu D."/>
            <person name="Lee S."/>
            <person name="Bess C."/>
            <person name="Blankenburg K."/>
            <person name="Forbes L."/>
            <person name="Fu Q."/>
            <person name="Gubbala S."/>
            <person name="Hirani K."/>
            <person name="Jayaseelan J.C."/>
            <person name="Lara F."/>
            <person name="Munidasa M."/>
            <person name="Palculict T."/>
            <person name="Patil S."/>
            <person name="Pu L.-L."/>
            <person name="Saada N."/>
            <person name="Tang L."/>
            <person name="Weissenberger G."/>
            <person name="Zhu Y."/>
            <person name="Hemphill L."/>
            <person name="Shang Y."/>
            <person name="Youmans B."/>
            <person name="Ayvaz T."/>
            <person name="Ross M."/>
            <person name="Santibanez J."/>
            <person name="Aqrawi P."/>
            <person name="Gross S."/>
            <person name="Joshi V."/>
            <person name="Fowler G."/>
            <person name="Nazareth L."/>
            <person name="Reid J."/>
            <person name="Worley K."/>
            <person name="Petrosino J."/>
            <person name="Highlander S."/>
            <person name="Gibbs R."/>
        </authorList>
    </citation>
    <scope>NUCLEOTIDE SEQUENCE [LARGE SCALE GENOMIC DNA]</scope>
    <source>
        <strain evidence="12 13">ATCC BAA-1200</strain>
    </source>
</reference>